<dbReference type="GO" id="GO:0016977">
    <property type="term" value="F:chitosanase activity"/>
    <property type="evidence" value="ECO:0007669"/>
    <property type="project" value="InterPro"/>
</dbReference>
<comment type="subcellular location">
    <subcellularLocation>
        <location evidence="1">Secreted</location>
    </subcellularLocation>
</comment>
<keyword evidence="6" id="KW-0326">Glycosidase</keyword>
<evidence type="ECO:0000256" key="7">
    <source>
        <dbReference type="ARBA" id="ARBA00023326"/>
    </source>
</evidence>
<dbReference type="GO" id="GO:0000272">
    <property type="term" value="P:polysaccharide catabolic process"/>
    <property type="evidence" value="ECO:0007669"/>
    <property type="project" value="UniProtKB-KW"/>
</dbReference>
<keyword evidence="5" id="KW-0119">Carbohydrate metabolism</keyword>
<dbReference type="GO" id="GO:0005576">
    <property type="term" value="C:extracellular region"/>
    <property type="evidence" value="ECO:0007669"/>
    <property type="project" value="UniProtKB-SubCell"/>
</dbReference>
<name>A0A286F662_9BACT</name>
<dbReference type="PANTHER" id="PTHR42061:SF6">
    <property type="entry name" value="ENDO-CHITOSANASE"/>
    <property type="match status" value="1"/>
</dbReference>
<accession>A0A286F662</accession>
<dbReference type="PANTHER" id="PTHR42061">
    <property type="entry name" value="ENDO-CHITOSANASE"/>
    <property type="match status" value="1"/>
</dbReference>
<evidence type="ECO:0000256" key="4">
    <source>
        <dbReference type="ARBA" id="ARBA00022801"/>
    </source>
</evidence>
<evidence type="ECO:0000313" key="9">
    <source>
        <dbReference type="Proteomes" id="UP000219452"/>
    </source>
</evidence>
<dbReference type="EMBL" id="OCNH01000001">
    <property type="protein sequence ID" value="SOD78690.1"/>
    <property type="molecule type" value="Genomic_DNA"/>
</dbReference>
<evidence type="ECO:0000256" key="5">
    <source>
        <dbReference type="ARBA" id="ARBA00023277"/>
    </source>
</evidence>
<organism evidence="8 9">
    <name type="scientific">Spirosoma fluviale</name>
    <dbReference type="NCBI Taxonomy" id="1597977"/>
    <lineage>
        <taxon>Bacteria</taxon>
        <taxon>Pseudomonadati</taxon>
        <taxon>Bacteroidota</taxon>
        <taxon>Cytophagia</taxon>
        <taxon>Cytophagales</taxon>
        <taxon>Cytophagaceae</taxon>
        <taxon>Spirosoma</taxon>
    </lineage>
</organism>
<dbReference type="Proteomes" id="UP000219452">
    <property type="component" value="Unassembled WGS sequence"/>
</dbReference>
<dbReference type="OrthoDB" id="6020299at2"/>
<keyword evidence="3" id="KW-0732">Signal</keyword>
<evidence type="ECO:0000256" key="3">
    <source>
        <dbReference type="ARBA" id="ARBA00022729"/>
    </source>
</evidence>
<dbReference type="InterPro" id="IPR009939">
    <property type="entry name" value="Chitosanase_fungal"/>
</dbReference>
<sequence>MKQLSLLIVLLSPVLVSHYKAPVSQGQFVPPAASAQLLKRVAWNTASAAGQKFRDRFRECDTKDFCDGVKLKFGCKSDQNRNTALLKFPNGVVFFDAKMGLDADGSPLSKKTPGLTDQPETSFRFNVSGHPSVDSDKVPFIVIPLGGFDTAFGVKTGDLAAVVFNDKLVFALIADKGPKCKLGEGSIELHEKIGHPVCLSRNAQGECTKLRNVGIGGNVLYFLFPGSAIPDLTPANANQKIAEKGKQLFDKFLATGNS</sequence>
<evidence type="ECO:0000256" key="1">
    <source>
        <dbReference type="ARBA" id="ARBA00004613"/>
    </source>
</evidence>
<dbReference type="Pfam" id="PF07335">
    <property type="entry name" value="Glyco_hydro_75"/>
    <property type="match status" value="1"/>
</dbReference>
<keyword evidence="2" id="KW-0964">Secreted</keyword>
<evidence type="ECO:0000256" key="6">
    <source>
        <dbReference type="ARBA" id="ARBA00023295"/>
    </source>
</evidence>
<gene>
    <name evidence="8" type="ORF">SAMN06269250_0591</name>
</gene>
<keyword evidence="4 8" id="KW-0378">Hydrolase</keyword>
<reference evidence="9" key="1">
    <citation type="submission" date="2017-09" db="EMBL/GenBank/DDBJ databases">
        <authorList>
            <person name="Varghese N."/>
            <person name="Submissions S."/>
        </authorList>
    </citation>
    <scope>NUCLEOTIDE SEQUENCE [LARGE SCALE GENOMIC DNA]</scope>
    <source>
        <strain evidence="9">DSM 29961</strain>
    </source>
</reference>
<keyword evidence="7" id="KW-0624">Polysaccharide degradation</keyword>
<evidence type="ECO:0000256" key="2">
    <source>
        <dbReference type="ARBA" id="ARBA00022525"/>
    </source>
</evidence>
<protein>
    <submittedName>
        <fullName evidence="8">Chitosanase of glycosyl hydrolase group 75</fullName>
    </submittedName>
</protein>
<evidence type="ECO:0000313" key="8">
    <source>
        <dbReference type="EMBL" id="SOD78690.1"/>
    </source>
</evidence>
<dbReference type="AlphaFoldDB" id="A0A286F662"/>
<keyword evidence="9" id="KW-1185">Reference proteome</keyword>
<proteinExistence type="predicted"/>
<dbReference type="RefSeq" id="WP_097124298.1">
    <property type="nucleotide sequence ID" value="NZ_OCNH01000001.1"/>
</dbReference>